<gene>
    <name evidence="1" type="primary">Contig13935.g14873</name>
    <name evidence="1" type="ORF">STYLEM_12071</name>
</gene>
<name>A0A078ANZ6_STYLE</name>
<dbReference type="AlphaFoldDB" id="A0A078ANZ6"/>
<keyword evidence="2" id="KW-1185">Reference proteome</keyword>
<proteinExistence type="predicted"/>
<evidence type="ECO:0000313" key="1">
    <source>
        <dbReference type="EMBL" id="CDW83032.1"/>
    </source>
</evidence>
<dbReference type="EMBL" id="CCKQ01011461">
    <property type="protein sequence ID" value="CDW83032.1"/>
    <property type="molecule type" value="Genomic_DNA"/>
</dbReference>
<protein>
    <submittedName>
        <fullName evidence="1">Uncharacterized protein</fullName>
    </submittedName>
</protein>
<evidence type="ECO:0000313" key="2">
    <source>
        <dbReference type="Proteomes" id="UP000039865"/>
    </source>
</evidence>
<reference evidence="1 2" key="1">
    <citation type="submission" date="2014-06" db="EMBL/GenBank/DDBJ databases">
        <authorList>
            <person name="Swart Estienne"/>
        </authorList>
    </citation>
    <scope>NUCLEOTIDE SEQUENCE [LARGE SCALE GENOMIC DNA]</scope>
    <source>
        <strain evidence="1 2">130c</strain>
    </source>
</reference>
<organism evidence="1 2">
    <name type="scientific">Stylonychia lemnae</name>
    <name type="common">Ciliate</name>
    <dbReference type="NCBI Taxonomy" id="5949"/>
    <lineage>
        <taxon>Eukaryota</taxon>
        <taxon>Sar</taxon>
        <taxon>Alveolata</taxon>
        <taxon>Ciliophora</taxon>
        <taxon>Intramacronucleata</taxon>
        <taxon>Spirotrichea</taxon>
        <taxon>Stichotrichia</taxon>
        <taxon>Sporadotrichida</taxon>
        <taxon>Oxytrichidae</taxon>
        <taxon>Stylonychinae</taxon>
        <taxon>Stylonychia</taxon>
    </lineage>
</organism>
<dbReference type="Proteomes" id="UP000039865">
    <property type="component" value="Unassembled WGS sequence"/>
</dbReference>
<accession>A0A078ANZ6</accession>
<sequence length="72" mass="8632">MKDDDQISLINFRNYQIIKVIDSNYSHYRSYNKNGSLLNERIVNQEGNFYKFIDLQRDTVSAEIREMIIRLA</sequence>
<dbReference type="InParanoid" id="A0A078ANZ6"/>